<name>A0A6C0GKN4_9BACT</name>
<dbReference type="RefSeq" id="WP_162444388.1">
    <property type="nucleotide sequence ID" value="NZ_CP048222.1"/>
</dbReference>
<dbReference type="SUPFAM" id="SSF102588">
    <property type="entry name" value="LmbE-like"/>
    <property type="match status" value="1"/>
</dbReference>
<dbReference type="AlphaFoldDB" id="A0A6C0GKN4"/>
<dbReference type="EMBL" id="CP048222">
    <property type="protein sequence ID" value="QHT68374.1"/>
    <property type="molecule type" value="Genomic_DNA"/>
</dbReference>
<dbReference type="InterPro" id="IPR029062">
    <property type="entry name" value="Class_I_gatase-like"/>
</dbReference>
<proteinExistence type="predicted"/>
<reference evidence="2 3" key="1">
    <citation type="submission" date="2020-01" db="EMBL/GenBank/DDBJ databases">
        <authorList>
            <person name="Kim M.K."/>
        </authorList>
    </citation>
    <scope>NUCLEOTIDE SEQUENCE [LARGE SCALE GENOMIC DNA]</scope>
    <source>
        <strain evidence="2 3">172606-1</strain>
    </source>
</reference>
<evidence type="ECO:0000313" key="2">
    <source>
        <dbReference type="EMBL" id="QHT68374.1"/>
    </source>
</evidence>
<evidence type="ECO:0000313" key="3">
    <source>
        <dbReference type="Proteomes" id="UP000480178"/>
    </source>
</evidence>
<dbReference type="Pfam" id="PF02585">
    <property type="entry name" value="PIG-L"/>
    <property type="match status" value="1"/>
</dbReference>
<organism evidence="2 3">
    <name type="scientific">Rhodocytophaga rosea</name>
    <dbReference type="NCBI Taxonomy" id="2704465"/>
    <lineage>
        <taxon>Bacteria</taxon>
        <taxon>Pseudomonadati</taxon>
        <taxon>Bacteroidota</taxon>
        <taxon>Cytophagia</taxon>
        <taxon>Cytophagales</taxon>
        <taxon>Rhodocytophagaceae</taxon>
        <taxon>Rhodocytophaga</taxon>
    </lineage>
</organism>
<dbReference type="Gene3D" id="3.40.50.10320">
    <property type="entry name" value="LmbE-like"/>
    <property type="match status" value="1"/>
</dbReference>
<dbReference type="InterPro" id="IPR003737">
    <property type="entry name" value="GlcNAc_PI_deacetylase-related"/>
</dbReference>
<accession>A0A6C0GKN4</accession>
<feature type="signal peptide" evidence="1">
    <location>
        <begin position="1"/>
        <end position="22"/>
    </location>
</feature>
<dbReference type="InterPro" id="IPR024078">
    <property type="entry name" value="LmbE-like_dom_sf"/>
</dbReference>
<keyword evidence="3" id="KW-1185">Reference proteome</keyword>
<protein>
    <submittedName>
        <fullName evidence="2">PIG-L family deacetylase</fullName>
    </submittedName>
</protein>
<evidence type="ECO:0000256" key="1">
    <source>
        <dbReference type="SAM" id="SignalP"/>
    </source>
</evidence>
<dbReference type="SUPFAM" id="SSF52317">
    <property type="entry name" value="Class I glutamine amidotransferase-like"/>
    <property type="match status" value="1"/>
</dbReference>
<gene>
    <name evidence="2" type="ORF">GXP67_17865</name>
</gene>
<keyword evidence="1" id="KW-0732">Signal</keyword>
<sequence length="835" mass="93028">MKHTGIYAAVLLAGLLLSNAFAQTPKTYPAGEIQLALKKLNVVGTALYMAAHPDDENTAMLSYLAKNRLVRTAYLSVTRGDGGQNLIGAEQAELLGVIRTQELLQARRTDGAEQFFTSAIDFGFSKSTEEALSIWGKEKILSEAVWVIRNIKPDVIITRFPPDSRAGHGQHSASSVLAAEAFVAAADAKRFPEQLKYVQPWQARRIVWNSYNPNFNNTTPPKENDYVTVNLGDYNALLGKSYTEIAAESRSMHKSQGFGSARARGNRIDYLRHTAGEQGAKDLFDGVDLSWKRIPGSSRLSKTLQQALESFKPENPSASLPLLLQAYKQIQQLPTDNYWISVKKKELEEVIAACAGLWYEANATAYASTPSGKLKVNTSIVKRSDFPVNVSQIRFVGAQKDTAMALPLKNNETATFPFTIEVPAATIFTQPYWLREPLTKGTFQVKDLQLVGKPENEAPIGVEFTFNLEGQSFTWTKPVTYKWTDPVQGELYRPLEIRPQVMVNLAEKVYMFPDQSAKTVEVLLKAGKENVSGEVSLELPSSWKVMPASIPFELKKHAEEMRVSFQVTPPAYTASETLKAIIKTSSGLSLSRGILTIDYSHIPVQTLFPEATAKAVRADMQIAGKQIGYIMGAGDDVPASLRQIGYQVTLLSDNDLQKDTDFLSRFDAIIAGVRAYNTQERLKFYQPKLLQYVNNGGTLLIQYNVSNNLVTDEIGPYPFRLSRERVTVEEAPVTFLKPDHQVFQLPNKITPKDFEGWVQERGLYFADSLDTRYETILTTKDPGEKEKAQPYGLFISPYGKGRFVYTGYAFFRQLPAGVPGAYRFFANLIARKEAE</sequence>
<dbReference type="Proteomes" id="UP000480178">
    <property type="component" value="Chromosome"/>
</dbReference>
<dbReference type="KEGG" id="rhoz:GXP67_17865"/>
<feature type="chain" id="PRO_5025367453" evidence="1">
    <location>
        <begin position="23"/>
        <end position="835"/>
    </location>
</feature>